<dbReference type="OrthoDB" id="2515431at2759"/>
<organism evidence="2">
    <name type="scientific">Puccinia triticina (isolate 1-1 / race 1 (BBBD))</name>
    <name type="common">Brown leaf rust fungus</name>
    <dbReference type="NCBI Taxonomy" id="630390"/>
    <lineage>
        <taxon>Eukaryota</taxon>
        <taxon>Fungi</taxon>
        <taxon>Dikarya</taxon>
        <taxon>Basidiomycota</taxon>
        <taxon>Pucciniomycotina</taxon>
        <taxon>Pucciniomycetes</taxon>
        <taxon>Pucciniales</taxon>
        <taxon>Pucciniaceae</taxon>
        <taxon>Puccinia</taxon>
    </lineage>
</organism>
<evidence type="ECO:0000313" key="4">
    <source>
        <dbReference type="Proteomes" id="UP000005240"/>
    </source>
</evidence>
<accession>A0A180FZ82</accession>
<feature type="non-terminal residue" evidence="2">
    <location>
        <position position="1"/>
    </location>
</feature>
<dbReference type="AlphaFoldDB" id="A0A180FZ82"/>
<reference evidence="3" key="4">
    <citation type="submission" date="2025-05" db="UniProtKB">
        <authorList>
            <consortium name="EnsemblFungi"/>
        </authorList>
    </citation>
    <scope>IDENTIFICATION</scope>
    <source>
        <strain evidence="3">isolate 1-1 / race 1 (BBBD)</strain>
    </source>
</reference>
<keyword evidence="4" id="KW-1185">Reference proteome</keyword>
<evidence type="ECO:0000313" key="3">
    <source>
        <dbReference type="EnsemblFungi" id="PTTG_30340-t43_1-p1"/>
    </source>
</evidence>
<reference evidence="2" key="2">
    <citation type="submission" date="2016-05" db="EMBL/GenBank/DDBJ databases">
        <title>Comparative analysis highlights variable genome content of wheat rusts and divergence of the mating loci.</title>
        <authorList>
            <person name="Cuomo C.A."/>
            <person name="Bakkeren G."/>
            <person name="Szabo L."/>
            <person name="Khalil H."/>
            <person name="Joly D."/>
            <person name="Goldberg J."/>
            <person name="Young S."/>
            <person name="Zeng Q."/>
            <person name="Fellers J."/>
        </authorList>
    </citation>
    <scope>NUCLEOTIDE SEQUENCE [LARGE SCALE GENOMIC DNA]</scope>
    <source>
        <strain evidence="2">1-1 BBBD Race 1</strain>
    </source>
</reference>
<evidence type="ECO:0000313" key="2">
    <source>
        <dbReference type="EMBL" id="OAV85690.1"/>
    </source>
</evidence>
<gene>
    <name evidence="2" type="ORF">PTTG_30340</name>
</gene>
<feature type="region of interest" description="Disordered" evidence="1">
    <location>
        <begin position="156"/>
        <end position="186"/>
    </location>
</feature>
<dbReference type="EnsemblFungi" id="PTTG_30340-t43_1">
    <property type="protein sequence ID" value="PTTG_30340-t43_1-p1"/>
    <property type="gene ID" value="PTTG_30340"/>
</dbReference>
<dbReference type="Proteomes" id="UP000005240">
    <property type="component" value="Unassembled WGS sequence"/>
</dbReference>
<sequence>SVIVCHLCRKTETQEFYPNPVSEYAESTVRGTSNLPDNRVGVIREPRATTPGSQQSDVEHLIRGDSPEVLLNQEDGSTERVNLLPDDRPVSVHSDQSTDEFVTRTRRTYRASDPSQLCSRGFPPATGDRKIREVFLPHGRKSNLVEQCHESIIRGGHQSSSKLLPGGLLRDDSVERSGSYVSKNRRWDPSSITASHYLRPTENTQPARTHQGNLATVMENIPVANRAPLTQARRASNANLVQPRERRDNLPPARPANHTAPARLRNQGPQPQVIRQREAGPLMQQVGATFQGPTRGPRRNRAWRSSIYSEMVRMARSLQGTYQFLEEGRIRTQQRNHNGPPQDQFQNDQDQI</sequence>
<reference evidence="2" key="1">
    <citation type="submission" date="2009-11" db="EMBL/GenBank/DDBJ databases">
        <authorList>
            <consortium name="The Broad Institute Genome Sequencing Platform"/>
            <person name="Ward D."/>
            <person name="Feldgarden M."/>
            <person name="Earl A."/>
            <person name="Young S.K."/>
            <person name="Zeng Q."/>
            <person name="Koehrsen M."/>
            <person name="Alvarado L."/>
            <person name="Berlin A."/>
            <person name="Bochicchio J."/>
            <person name="Borenstein D."/>
            <person name="Chapman S.B."/>
            <person name="Chen Z."/>
            <person name="Engels R."/>
            <person name="Freedman E."/>
            <person name="Gellesch M."/>
            <person name="Goldberg J."/>
            <person name="Griggs A."/>
            <person name="Gujja S."/>
            <person name="Heilman E."/>
            <person name="Heiman D."/>
            <person name="Hepburn T."/>
            <person name="Howarth C."/>
            <person name="Jen D."/>
            <person name="Larson L."/>
            <person name="Lewis B."/>
            <person name="Mehta T."/>
            <person name="Park D."/>
            <person name="Pearson M."/>
            <person name="Roberts A."/>
            <person name="Saif S."/>
            <person name="Shea T."/>
            <person name="Shenoy N."/>
            <person name="Sisk P."/>
            <person name="Stolte C."/>
            <person name="Sykes S."/>
            <person name="Thomson T."/>
            <person name="Walk T."/>
            <person name="White J."/>
            <person name="Yandava C."/>
            <person name="Izard J."/>
            <person name="Baranova O.V."/>
            <person name="Blanton J.M."/>
            <person name="Tanner A.C."/>
            <person name="Dewhirst F.E."/>
            <person name="Haas B."/>
            <person name="Nusbaum C."/>
            <person name="Birren B."/>
        </authorList>
    </citation>
    <scope>NUCLEOTIDE SEQUENCE [LARGE SCALE GENOMIC DNA]</scope>
    <source>
        <strain evidence="2">1-1 BBBD Race 1</strain>
    </source>
</reference>
<feature type="compositionally biased region" description="Low complexity" evidence="1">
    <location>
        <begin position="342"/>
        <end position="352"/>
    </location>
</feature>
<feature type="region of interest" description="Disordered" evidence="1">
    <location>
        <begin position="333"/>
        <end position="352"/>
    </location>
</feature>
<dbReference type="EMBL" id="ADAS02002993">
    <property type="protein sequence ID" value="OAV85690.1"/>
    <property type="molecule type" value="Genomic_DNA"/>
</dbReference>
<evidence type="ECO:0000256" key="1">
    <source>
        <dbReference type="SAM" id="MobiDB-lite"/>
    </source>
</evidence>
<dbReference type="VEuPathDB" id="FungiDB:PTTG_30340"/>
<reference evidence="3 4" key="3">
    <citation type="journal article" date="2017" name="G3 (Bethesda)">
        <title>Comparative analysis highlights variable genome content of wheat rusts and divergence of the mating loci.</title>
        <authorList>
            <person name="Cuomo C.A."/>
            <person name="Bakkeren G."/>
            <person name="Khalil H.B."/>
            <person name="Panwar V."/>
            <person name="Joly D."/>
            <person name="Linning R."/>
            <person name="Sakthikumar S."/>
            <person name="Song X."/>
            <person name="Adiconis X."/>
            <person name="Fan L."/>
            <person name="Goldberg J.M."/>
            <person name="Levin J.Z."/>
            <person name="Young S."/>
            <person name="Zeng Q."/>
            <person name="Anikster Y."/>
            <person name="Bruce M."/>
            <person name="Wang M."/>
            <person name="Yin C."/>
            <person name="McCallum B."/>
            <person name="Szabo L.J."/>
            <person name="Hulbert S."/>
            <person name="Chen X."/>
            <person name="Fellers J.P."/>
        </authorList>
    </citation>
    <scope>NUCLEOTIDE SEQUENCE</scope>
    <source>
        <strain evidence="3">isolate 1-1 / race 1 (BBBD)</strain>
        <strain evidence="4">Isolate 1-1 / race 1 (BBBD)</strain>
    </source>
</reference>
<protein>
    <submittedName>
        <fullName evidence="2 3">Uncharacterized protein</fullName>
    </submittedName>
</protein>
<feature type="region of interest" description="Disordered" evidence="1">
    <location>
        <begin position="225"/>
        <end position="271"/>
    </location>
</feature>
<name>A0A180FZ82_PUCT1</name>
<proteinExistence type="predicted"/>